<dbReference type="Gene3D" id="6.10.110.10">
    <property type="match status" value="1"/>
</dbReference>
<dbReference type="Proteomes" id="UP001195769">
    <property type="component" value="Unassembled WGS sequence"/>
</dbReference>
<dbReference type="InterPro" id="IPR038213">
    <property type="entry name" value="IFI6/IFI27-like_sf"/>
</dbReference>
<keyword evidence="1" id="KW-0472">Membrane</keyword>
<protein>
    <submittedName>
        <fullName evidence="2">Uncharacterized protein</fullName>
    </submittedName>
</protein>
<dbReference type="EMBL" id="JABBWK010000061">
    <property type="protein sequence ID" value="KAG1895908.1"/>
    <property type="molecule type" value="Genomic_DNA"/>
</dbReference>
<feature type="transmembrane region" description="Helical" evidence="1">
    <location>
        <begin position="251"/>
        <end position="271"/>
    </location>
</feature>
<evidence type="ECO:0000313" key="3">
    <source>
        <dbReference type="Proteomes" id="UP001195769"/>
    </source>
</evidence>
<reference evidence="2" key="1">
    <citation type="journal article" date="2020" name="New Phytol.">
        <title>Comparative genomics reveals dynamic genome evolution in host specialist ectomycorrhizal fungi.</title>
        <authorList>
            <person name="Lofgren L.A."/>
            <person name="Nguyen N.H."/>
            <person name="Vilgalys R."/>
            <person name="Ruytinx J."/>
            <person name="Liao H.L."/>
            <person name="Branco S."/>
            <person name="Kuo A."/>
            <person name="LaButti K."/>
            <person name="Lipzen A."/>
            <person name="Andreopoulos W."/>
            <person name="Pangilinan J."/>
            <person name="Riley R."/>
            <person name="Hundley H."/>
            <person name="Na H."/>
            <person name="Barry K."/>
            <person name="Grigoriev I.V."/>
            <person name="Stajich J.E."/>
            <person name="Kennedy P.G."/>
        </authorList>
    </citation>
    <scope>NUCLEOTIDE SEQUENCE</scope>
    <source>
        <strain evidence="2">FC203</strain>
    </source>
</reference>
<proteinExistence type="predicted"/>
<keyword evidence="1" id="KW-0812">Transmembrane</keyword>
<comment type="caution">
    <text evidence="2">The sequence shown here is derived from an EMBL/GenBank/DDBJ whole genome shotgun (WGS) entry which is preliminary data.</text>
</comment>
<keyword evidence="1" id="KW-1133">Transmembrane helix</keyword>
<evidence type="ECO:0000256" key="1">
    <source>
        <dbReference type="SAM" id="Phobius"/>
    </source>
</evidence>
<dbReference type="RefSeq" id="XP_041221484.1">
    <property type="nucleotide sequence ID" value="XM_041372624.1"/>
</dbReference>
<dbReference type="GeneID" id="64666922"/>
<feature type="transmembrane region" description="Helical" evidence="1">
    <location>
        <begin position="205"/>
        <end position="225"/>
    </location>
</feature>
<gene>
    <name evidence="2" type="ORF">F5891DRAFT_644745</name>
</gene>
<evidence type="ECO:0000313" key="2">
    <source>
        <dbReference type="EMBL" id="KAG1895908.1"/>
    </source>
</evidence>
<keyword evidence="3" id="KW-1185">Reference proteome</keyword>
<name>A0AAD4E0A4_9AGAM</name>
<sequence length="280" mass="31300">MQVAETLRGHFDGLLSHEGTNSLTEKFDSLSASAYMLYDGLHIPSVGESWDKIVGLSSNIQGNVLYELELFQHAKELYPSEISELKKSVNSIASTATSLHQVVKGAAEQCEIPFDSVLEELRNSFYVLFEELKEQFPPPEEAPSYEDRTLMIDTVLDRVEETFLRVAIKYGASEEVLKDHTSSFMSGVRHILRIIRDHYEQHTRFAWILLYIAIALLCIVIAQLYGPCFLLLALKIYGIGPLGPIAGTPAAWLQVWLFGGAIPAGSWFSILQRIAMTGEC</sequence>
<dbReference type="AlphaFoldDB" id="A0AAD4E0A4"/>
<organism evidence="2 3">
    <name type="scientific">Suillus fuscotomentosus</name>
    <dbReference type="NCBI Taxonomy" id="1912939"/>
    <lineage>
        <taxon>Eukaryota</taxon>
        <taxon>Fungi</taxon>
        <taxon>Dikarya</taxon>
        <taxon>Basidiomycota</taxon>
        <taxon>Agaricomycotina</taxon>
        <taxon>Agaricomycetes</taxon>
        <taxon>Agaricomycetidae</taxon>
        <taxon>Boletales</taxon>
        <taxon>Suillineae</taxon>
        <taxon>Suillaceae</taxon>
        <taxon>Suillus</taxon>
    </lineage>
</organism>
<accession>A0AAD4E0A4</accession>